<reference evidence="1 2" key="1">
    <citation type="journal article" date="2024" name="IMA Fungus">
        <title>IMA Genome - F19 : A genome assembly and annotation guide to empower mycologists, including annotated draft genome sequences of Ceratocystis pirilliformis, Diaporthe australafricana, Fusarium ophioides, Paecilomyces lecythidis, and Sporothrix stenoceras.</title>
        <authorList>
            <person name="Aylward J."/>
            <person name="Wilson A.M."/>
            <person name="Visagie C.M."/>
            <person name="Spraker J."/>
            <person name="Barnes I."/>
            <person name="Buitendag C."/>
            <person name="Ceriani C."/>
            <person name="Del Mar Angel L."/>
            <person name="du Plessis D."/>
            <person name="Fuchs T."/>
            <person name="Gasser K."/>
            <person name="Kramer D."/>
            <person name="Li W."/>
            <person name="Munsamy K."/>
            <person name="Piso A."/>
            <person name="Price J.L."/>
            <person name="Sonnekus B."/>
            <person name="Thomas C."/>
            <person name="van der Nest A."/>
            <person name="van Dijk A."/>
            <person name="van Heerden A."/>
            <person name="van Vuuren N."/>
            <person name="Yilmaz N."/>
            <person name="Duong T.A."/>
            <person name="van der Merwe N.A."/>
            <person name="Wingfield M.J."/>
            <person name="Wingfield B.D."/>
        </authorList>
    </citation>
    <scope>NUCLEOTIDE SEQUENCE [LARGE SCALE GENOMIC DNA]</scope>
    <source>
        <strain evidence="1 2">CMW 5346</strain>
    </source>
</reference>
<comment type="caution">
    <text evidence="1">The sequence shown here is derived from an EMBL/GenBank/DDBJ whole genome shotgun (WGS) entry which is preliminary data.</text>
</comment>
<dbReference type="Proteomes" id="UP001583186">
    <property type="component" value="Unassembled WGS sequence"/>
</dbReference>
<name>A0ABR3YWU6_9PEZI</name>
<accession>A0ABR3YWU6</accession>
<organism evidence="1 2">
    <name type="scientific">Sporothrix stenoceras</name>
    <dbReference type="NCBI Taxonomy" id="5173"/>
    <lineage>
        <taxon>Eukaryota</taxon>
        <taxon>Fungi</taxon>
        <taxon>Dikarya</taxon>
        <taxon>Ascomycota</taxon>
        <taxon>Pezizomycotina</taxon>
        <taxon>Sordariomycetes</taxon>
        <taxon>Sordariomycetidae</taxon>
        <taxon>Ophiostomatales</taxon>
        <taxon>Ophiostomataceae</taxon>
        <taxon>Sporothrix</taxon>
    </lineage>
</organism>
<sequence length="228" mass="25316">MLKQTFEEQCRGAISLVPVYFSIISGQVRTQSDAPLQTILGHVLHQLAGIHLDAKKSLDLSVIATSESEASILRTIYDADTLPLVLAGRDAITDTDTHVVELLDPQQKARLLVEGIAGAVAIVKMLTTHSYGTVTLSHLQHELHRFSSSARPQHIRDAVEHSRLFGDCLMMSQILDLIMDAAHDHHSQRTRRVATFDDYSADVFCSERERAAANNMGMPWGLEFMMLN</sequence>
<keyword evidence="2" id="KW-1185">Reference proteome</keyword>
<proteinExistence type="predicted"/>
<dbReference type="EMBL" id="JAWCUI010000045">
    <property type="protein sequence ID" value="KAL1892372.1"/>
    <property type="molecule type" value="Genomic_DNA"/>
</dbReference>
<gene>
    <name evidence="1" type="ORF">Sste5346_007110</name>
</gene>
<evidence type="ECO:0000313" key="2">
    <source>
        <dbReference type="Proteomes" id="UP001583186"/>
    </source>
</evidence>
<protein>
    <submittedName>
        <fullName evidence="1">Uncharacterized protein</fullName>
    </submittedName>
</protein>
<evidence type="ECO:0000313" key="1">
    <source>
        <dbReference type="EMBL" id="KAL1892372.1"/>
    </source>
</evidence>